<dbReference type="PANTHER" id="PTHR24320">
    <property type="entry name" value="RETINOL DEHYDROGENASE"/>
    <property type="match status" value="1"/>
</dbReference>
<keyword evidence="4" id="KW-1185">Reference proteome</keyword>
<dbReference type="InterPro" id="IPR002347">
    <property type="entry name" value="SDR_fam"/>
</dbReference>
<comment type="caution">
    <text evidence="3">The sequence shown here is derived from an EMBL/GenBank/DDBJ whole genome shotgun (WGS) entry which is preliminary data.</text>
</comment>
<evidence type="ECO:0000256" key="1">
    <source>
        <dbReference type="ARBA" id="ARBA00006484"/>
    </source>
</evidence>
<dbReference type="Pfam" id="PF00106">
    <property type="entry name" value="adh_short"/>
    <property type="match status" value="1"/>
</dbReference>
<protein>
    <submittedName>
        <fullName evidence="3">Short-chain dehydrogenase/reductase family protein</fullName>
    </submittedName>
</protein>
<dbReference type="GO" id="GO:0016491">
    <property type="term" value="F:oxidoreductase activity"/>
    <property type="evidence" value="ECO:0007669"/>
    <property type="project" value="UniProtKB-KW"/>
</dbReference>
<keyword evidence="2" id="KW-0560">Oxidoreductase</keyword>
<evidence type="ECO:0000256" key="2">
    <source>
        <dbReference type="ARBA" id="ARBA00023002"/>
    </source>
</evidence>
<dbReference type="SUPFAM" id="SSF51735">
    <property type="entry name" value="NAD(P)-binding Rossmann-fold domains"/>
    <property type="match status" value="1"/>
</dbReference>
<dbReference type="PANTHER" id="PTHR24320:SF283">
    <property type="entry name" value="RETINOL DEHYDROGENASE 11"/>
    <property type="match status" value="1"/>
</dbReference>
<gene>
    <name evidence="3" type="ORF">R3P38DRAFT_2827764</name>
</gene>
<evidence type="ECO:0000313" key="4">
    <source>
        <dbReference type="Proteomes" id="UP001362999"/>
    </source>
</evidence>
<evidence type="ECO:0000313" key="3">
    <source>
        <dbReference type="EMBL" id="KAK7065070.1"/>
    </source>
</evidence>
<name>A0AAW0EJT4_9AGAR</name>
<comment type="similarity">
    <text evidence="1">Belongs to the short-chain dehydrogenases/reductases (SDR) family.</text>
</comment>
<accession>A0AAW0EJT4</accession>
<sequence length="331" mass="35502">MAELPLENLTVPTSNSTAEEVVNTFAAEVKGKNVLVTGTSLGGLGFETSRAIARYANMVIITGHNDERLKLSETAIKKDNPTAKIYPLLIDLTSLASVRKAAEEVNKLAEPIHVLINNAAVGLIPFKLTSDGLELHWSTNHVGPFLFTNLIMPKILASASPTYTPRVVFVSSVAHANPGDPVNLDALTNPDPTKYSPPVAYRDTKAANILTALELFKRAKGKVNTYSLHPGLIYTNAFEKDGTLPIFQGAGVLDENGKPILSKSIPWKSIGQGAATTVTAAFDPSLNDKPGAYLEDCQVANDKVAPHASDPETARKLWDVTEKLVGESFAF</sequence>
<reference evidence="3 4" key="1">
    <citation type="journal article" date="2024" name="J Genomics">
        <title>Draft genome sequencing and assembly of Favolaschia claudopus CIRM-BRFM 2984 isolated from oak limbs.</title>
        <authorList>
            <person name="Navarro D."/>
            <person name="Drula E."/>
            <person name="Chaduli D."/>
            <person name="Cazenave R."/>
            <person name="Ahrendt S."/>
            <person name="Wang J."/>
            <person name="Lipzen A."/>
            <person name="Daum C."/>
            <person name="Barry K."/>
            <person name="Grigoriev I.V."/>
            <person name="Favel A."/>
            <person name="Rosso M.N."/>
            <person name="Martin F."/>
        </authorList>
    </citation>
    <scope>NUCLEOTIDE SEQUENCE [LARGE SCALE GENOMIC DNA]</scope>
    <source>
        <strain evidence="3 4">CIRM-BRFM 2984</strain>
    </source>
</reference>
<dbReference type="InterPro" id="IPR036291">
    <property type="entry name" value="NAD(P)-bd_dom_sf"/>
</dbReference>
<dbReference type="AlphaFoldDB" id="A0AAW0EJT4"/>
<proteinExistence type="inferred from homology"/>
<organism evidence="3 4">
    <name type="scientific">Favolaschia claudopus</name>
    <dbReference type="NCBI Taxonomy" id="2862362"/>
    <lineage>
        <taxon>Eukaryota</taxon>
        <taxon>Fungi</taxon>
        <taxon>Dikarya</taxon>
        <taxon>Basidiomycota</taxon>
        <taxon>Agaricomycotina</taxon>
        <taxon>Agaricomycetes</taxon>
        <taxon>Agaricomycetidae</taxon>
        <taxon>Agaricales</taxon>
        <taxon>Marasmiineae</taxon>
        <taxon>Mycenaceae</taxon>
        <taxon>Favolaschia</taxon>
    </lineage>
</organism>
<dbReference type="Proteomes" id="UP001362999">
    <property type="component" value="Unassembled WGS sequence"/>
</dbReference>
<dbReference type="EMBL" id="JAWWNJ010000001">
    <property type="protein sequence ID" value="KAK7065070.1"/>
    <property type="molecule type" value="Genomic_DNA"/>
</dbReference>
<dbReference type="Gene3D" id="3.40.50.720">
    <property type="entry name" value="NAD(P)-binding Rossmann-like Domain"/>
    <property type="match status" value="1"/>
</dbReference>